<comment type="caution">
    <text evidence="3">The sequence shown here is derived from an EMBL/GenBank/DDBJ whole genome shotgun (WGS) entry which is preliminary data.</text>
</comment>
<dbReference type="EMBL" id="CAJNOH010001886">
    <property type="protein sequence ID" value="CAF1258430.1"/>
    <property type="molecule type" value="Genomic_DNA"/>
</dbReference>
<dbReference type="Pfam" id="PF00144">
    <property type="entry name" value="Beta-lactamase"/>
    <property type="match status" value="1"/>
</dbReference>
<evidence type="ECO:0000313" key="3">
    <source>
        <dbReference type="EMBL" id="CAF1538759.1"/>
    </source>
</evidence>
<protein>
    <recommendedName>
        <fullName evidence="1">Beta-lactamase-related domain-containing protein</fullName>
    </recommendedName>
</protein>
<feature type="domain" description="Beta-lactamase-related" evidence="1">
    <location>
        <begin position="4"/>
        <end position="314"/>
    </location>
</feature>
<dbReference type="AlphaFoldDB" id="A0A815WBH3"/>
<dbReference type="Proteomes" id="UP000663854">
    <property type="component" value="Unassembled WGS sequence"/>
</dbReference>
<dbReference type="SUPFAM" id="SSF56601">
    <property type="entry name" value="beta-lactamase/transpeptidase-like"/>
    <property type="match status" value="1"/>
</dbReference>
<reference evidence="3" key="1">
    <citation type="submission" date="2021-02" db="EMBL/GenBank/DDBJ databases">
        <authorList>
            <person name="Nowell W R."/>
        </authorList>
    </citation>
    <scope>NUCLEOTIDE SEQUENCE</scope>
</reference>
<accession>A0A815WBH3</accession>
<dbReference type="PANTHER" id="PTHR46825">
    <property type="entry name" value="D-ALANYL-D-ALANINE-CARBOXYPEPTIDASE/ENDOPEPTIDASE AMPH"/>
    <property type="match status" value="1"/>
</dbReference>
<gene>
    <name evidence="3" type="ORF">JXQ802_LOCUS42791</name>
    <name evidence="2" type="ORF">PYM288_LOCUS27749</name>
</gene>
<dbReference type="InterPro" id="IPR001466">
    <property type="entry name" value="Beta-lactam-related"/>
</dbReference>
<evidence type="ECO:0000313" key="4">
    <source>
        <dbReference type="Proteomes" id="UP000663870"/>
    </source>
</evidence>
<keyword evidence="4" id="KW-1185">Reference proteome</keyword>
<sequence length="325" mass="37357">MMLEKRKIPGISLGLIRNGKIIHARGYGYSNIEHRVPVKIETIFQSASVGKQFTSMAVMMLVEKGKIELDKTINYYFPDAPTTWNKITVRHLLTHTSGMADYLADLDLRADYTEEIFYKETQRIPLVFQPGEGWNYSNLGYAIQGFLIRRVKGQYFGDFLKENIFNPLGMTTARVISEADIIPNRAAEYILIDGELKNQPWVSPTFNSMADGSLYLTVYDMAKWNAALYTNQLLKNQTSFDAMWGHVKLNNGTAYPYGFGWTLKEAQNRMRIVEHYGIWQGFQSMIIRVLEEKLTMVFFANLNDQDVHEIARLALALYYAPVNNR</sequence>
<dbReference type="PANTHER" id="PTHR46825:SF9">
    <property type="entry name" value="BETA-LACTAMASE-RELATED DOMAIN-CONTAINING PROTEIN"/>
    <property type="match status" value="1"/>
</dbReference>
<dbReference type="EMBL" id="CAJNOL010002948">
    <property type="protein sequence ID" value="CAF1538759.1"/>
    <property type="molecule type" value="Genomic_DNA"/>
</dbReference>
<evidence type="ECO:0000259" key="1">
    <source>
        <dbReference type="Pfam" id="PF00144"/>
    </source>
</evidence>
<dbReference type="Proteomes" id="UP000663870">
    <property type="component" value="Unassembled WGS sequence"/>
</dbReference>
<dbReference type="InterPro" id="IPR050491">
    <property type="entry name" value="AmpC-like"/>
</dbReference>
<evidence type="ECO:0000313" key="2">
    <source>
        <dbReference type="EMBL" id="CAF1258430.1"/>
    </source>
</evidence>
<dbReference type="Gene3D" id="3.40.710.10">
    <property type="entry name" value="DD-peptidase/beta-lactamase superfamily"/>
    <property type="match status" value="1"/>
</dbReference>
<dbReference type="InterPro" id="IPR012338">
    <property type="entry name" value="Beta-lactam/transpept-like"/>
</dbReference>
<name>A0A815WBH3_9BILA</name>
<organism evidence="3 4">
    <name type="scientific">Rotaria sordida</name>
    <dbReference type="NCBI Taxonomy" id="392033"/>
    <lineage>
        <taxon>Eukaryota</taxon>
        <taxon>Metazoa</taxon>
        <taxon>Spiralia</taxon>
        <taxon>Gnathifera</taxon>
        <taxon>Rotifera</taxon>
        <taxon>Eurotatoria</taxon>
        <taxon>Bdelloidea</taxon>
        <taxon>Philodinida</taxon>
        <taxon>Philodinidae</taxon>
        <taxon>Rotaria</taxon>
    </lineage>
</organism>
<proteinExistence type="predicted"/>